<gene>
    <name evidence="1" type="ORF">HYG85_14480</name>
</gene>
<evidence type="ECO:0000313" key="2">
    <source>
        <dbReference type="Proteomes" id="UP000677305"/>
    </source>
</evidence>
<dbReference type="EMBL" id="CP058561">
    <property type="protein sequence ID" value="QUH30055.1"/>
    <property type="molecule type" value="Genomic_DNA"/>
</dbReference>
<keyword evidence="2" id="KW-1185">Reference proteome</keyword>
<dbReference type="RefSeq" id="WP_212690280.1">
    <property type="nucleotide sequence ID" value="NZ_CP058561.1"/>
</dbReference>
<dbReference type="KEGG" id="vgu:HYG85_14480"/>
<protein>
    <submittedName>
        <fullName evidence="1">Uncharacterized protein</fullName>
    </submittedName>
</protein>
<organism evidence="1 2">
    <name type="scientific">Vallitalea guaymasensis</name>
    <dbReference type="NCBI Taxonomy" id="1185412"/>
    <lineage>
        <taxon>Bacteria</taxon>
        <taxon>Bacillati</taxon>
        <taxon>Bacillota</taxon>
        <taxon>Clostridia</taxon>
        <taxon>Lachnospirales</taxon>
        <taxon>Vallitaleaceae</taxon>
        <taxon>Vallitalea</taxon>
    </lineage>
</organism>
<dbReference type="AlphaFoldDB" id="A0A8J8SD39"/>
<evidence type="ECO:0000313" key="1">
    <source>
        <dbReference type="EMBL" id="QUH30055.1"/>
    </source>
</evidence>
<dbReference type="Proteomes" id="UP000677305">
    <property type="component" value="Chromosome"/>
</dbReference>
<reference evidence="1 2" key="1">
    <citation type="submission" date="2020-07" db="EMBL/GenBank/DDBJ databases">
        <title>Vallitalea guaymasensis genome.</title>
        <authorList>
            <person name="Postec A."/>
        </authorList>
    </citation>
    <scope>NUCLEOTIDE SEQUENCE [LARGE SCALE GENOMIC DNA]</scope>
    <source>
        <strain evidence="1 2">Ra1766G1</strain>
    </source>
</reference>
<proteinExistence type="predicted"/>
<sequence>MSKNYCLHRNKTYLLNITNNVLELTSNDIRDINIGFKEYIDVLGNKHRNILVKKVDMDEIEFAYELKYKVMYKGLEFEPWAIGRFILENNSLSLFTQDTKIANQYNFIKKEQFVFKKDILLDEVDALIEIKKPILKFKYLDEVILSIKKEDIVDYLNKVYF</sequence>
<name>A0A8J8SD39_9FIRM</name>
<accession>A0A8J8SD39</accession>